<sequence>MKEEGKQDTFTRGQKFFSPAAAAAAAAAQDGKRKSTGETQRNGKDPELFLWGFWLWLCWSLASVTWQPVCLLFSETVGVDGRWRLGCVPAHKQMKTADPAPVPNPENVTLFVG</sequence>
<accession>A0AAV6S3R4</accession>
<dbReference type="EMBL" id="JAGKHQ010000008">
    <property type="protein sequence ID" value="KAG7510451.1"/>
    <property type="molecule type" value="Genomic_DNA"/>
</dbReference>
<dbReference type="AlphaFoldDB" id="A0AAV6S3R4"/>
<protein>
    <submittedName>
        <fullName evidence="2">Uncharacterized protein</fullName>
    </submittedName>
</protein>
<evidence type="ECO:0000313" key="2">
    <source>
        <dbReference type="EMBL" id="KAG7510451.1"/>
    </source>
</evidence>
<feature type="region of interest" description="Disordered" evidence="1">
    <location>
        <begin position="1"/>
        <end position="44"/>
    </location>
</feature>
<reference evidence="2 3" key="1">
    <citation type="journal article" date="2021" name="Sci. Rep.">
        <title>Chromosome anchoring in Senegalese sole (Solea senegalensis) reveals sex-associated markers and genome rearrangements in flatfish.</title>
        <authorList>
            <person name="Guerrero-Cozar I."/>
            <person name="Gomez-Garrido J."/>
            <person name="Berbel C."/>
            <person name="Martinez-Blanch J.F."/>
            <person name="Alioto T."/>
            <person name="Claros M.G."/>
            <person name="Gagnaire P.A."/>
            <person name="Manchado M."/>
        </authorList>
    </citation>
    <scope>NUCLEOTIDE SEQUENCE [LARGE SCALE GENOMIC DNA]</scope>
    <source>
        <strain evidence="2">Sse05_10M</strain>
    </source>
</reference>
<dbReference type="Proteomes" id="UP000693946">
    <property type="component" value="Linkage Group LG16"/>
</dbReference>
<evidence type="ECO:0000313" key="3">
    <source>
        <dbReference type="Proteomes" id="UP000693946"/>
    </source>
</evidence>
<feature type="compositionally biased region" description="Basic and acidic residues" evidence="1">
    <location>
        <begin position="30"/>
        <end position="44"/>
    </location>
</feature>
<name>A0AAV6S3R4_SOLSE</name>
<evidence type="ECO:0000256" key="1">
    <source>
        <dbReference type="SAM" id="MobiDB-lite"/>
    </source>
</evidence>
<organism evidence="2 3">
    <name type="scientific">Solea senegalensis</name>
    <name type="common">Senegalese sole</name>
    <dbReference type="NCBI Taxonomy" id="28829"/>
    <lineage>
        <taxon>Eukaryota</taxon>
        <taxon>Metazoa</taxon>
        <taxon>Chordata</taxon>
        <taxon>Craniata</taxon>
        <taxon>Vertebrata</taxon>
        <taxon>Euteleostomi</taxon>
        <taxon>Actinopterygii</taxon>
        <taxon>Neopterygii</taxon>
        <taxon>Teleostei</taxon>
        <taxon>Neoteleostei</taxon>
        <taxon>Acanthomorphata</taxon>
        <taxon>Carangaria</taxon>
        <taxon>Pleuronectiformes</taxon>
        <taxon>Pleuronectoidei</taxon>
        <taxon>Soleidae</taxon>
        <taxon>Solea</taxon>
    </lineage>
</organism>
<gene>
    <name evidence="2" type="ORF">JOB18_021673</name>
</gene>
<proteinExistence type="predicted"/>
<keyword evidence="3" id="KW-1185">Reference proteome</keyword>
<comment type="caution">
    <text evidence="2">The sequence shown here is derived from an EMBL/GenBank/DDBJ whole genome shotgun (WGS) entry which is preliminary data.</text>
</comment>